<feature type="region of interest" description="Disordered" evidence="8">
    <location>
        <begin position="1"/>
        <end position="30"/>
    </location>
</feature>
<dbReference type="OrthoDB" id="6159439at2759"/>
<evidence type="ECO:0000256" key="1">
    <source>
        <dbReference type="ARBA" id="ARBA00004123"/>
    </source>
</evidence>
<keyword evidence="4 6" id="KW-0371">Homeobox</keyword>
<accession>A0A6V7XV09</accession>
<evidence type="ECO:0000256" key="6">
    <source>
        <dbReference type="PROSITE-ProRule" id="PRU00108"/>
    </source>
</evidence>
<gene>
    <name evidence="10" type="ORF">MENT_LOCUS56806</name>
</gene>
<dbReference type="InterPro" id="IPR017970">
    <property type="entry name" value="Homeobox_CS"/>
</dbReference>
<proteinExistence type="predicted"/>
<comment type="caution">
    <text evidence="10">The sequence shown here is derived from an EMBL/GenBank/DDBJ whole genome shotgun (WGS) entry which is preliminary data.</text>
</comment>
<dbReference type="EMBL" id="CAJEWN010002325">
    <property type="protein sequence ID" value="CAD2203138.1"/>
    <property type="molecule type" value="Genomic_DNA"/>
</dbReference>
<name>A0A6V7XV09_MELEN</name>
<dbReference type="SUPFAM" id="SSF46689">
    <property type="entry name" value="Homeodomain-like"/>
    <property type="match status" value="1"/>
</dbReference>
<dbReference type="AlphaFoldDB" id="A0A6V7XV09"/>
<evidence type="ECO:0000256" key="7">
    <source>
        <dbReference type="RuleBase" id="RU000682"/>
    </source>
</evidence>
<evidence type="ECO:0000256" key="8">
    <source>
        <dbReference type="SAM" id="MobiDB-lite"/>
    </source>
</evidence>
<dbReference type="GO" id="GO:0005634">
    <property type="term" value="C:nucleus"/>
    <property type="evidence" value="ECO:0007669"/>
    <property type="project" value="UniProtKB-SubCell"/>
</dbReference>
<dbReference type="Pfam" id="PF00046">
    <property type="entry name" value="Homeodomain"/>
    <property type="match status" value="1"/>
</dbReference>
<feature type="DNA-binding region" description="Homeobox" evidence="6">
    <location>
        <begin position="134"/>
        <end position="193"/>
    </location>
</feature>
<reference evidence="10 11" key="1">
    <citation type="submission" date="2020-08" db="EMBL/GenBank/DDBJ databases">
        <authorList>
            <person name="Koutsovoulos G."/>
            <person name="Danchin GJ E."/>
        </authorList>
    </citation>
    <scope>NUCLEOTIDE SEQUENCE [LARGE SCALE GENOMIC DNA]</scope>
</reference>
<dbReference type="Proteomes" id="UP000580250">
    <property type="component" value="Unassembled WGS sequence"/>
</dbReference>
<feature type="region of interest" description="Disordered" evidence="8">
    <location>
        <begin position="239"/>
        <end position="268"/>
    </location>
</feature>
<evidence type="ECO:0000259" key="9">
    <source>
        <dbReference type="PROSITE" id="PS50071"/>
    </source>
</evidence>
<evidence type="ECO:0000256" key="2">
    <source>
        <dbReference type="ARBA" id="ARBA00022473"/>
    </source>
</evidence>
<evidence type="ECO:0000313" key="11">
    <source>
        <dbReference type="Proteomes" id="UP000580250"/>
    </source>
</evidence>
<dbReference type="PANTHER" id="PTHR45793">
    <property type="entry name" value="HOMEOBOX PROTEIN"/>
    <property type="match status" value="1"/>
</dbReference>
<dbReference type="InterPro" id="IPR001356">
    <property type="entry name" value="HD"/>
</dbReference>
<dbReference type="PROSITE" id="PS00027">
    <property type="entry name" value="HOMEOBOX_1"/>
    <property type="match status" value="1"/>
</dbReference>
<organism evidence="10 11">
    <name type="scientific">Meloidogyne enterolobii</name>
    <name type="common">Root-knot nematode worm</name>
    <name type="synonym">Meloidogyne mayaguensis</name>
    <dbReference type="NCBI Taxonomy" id="390850"/>
    <lineage>
        <taxon>Eukaryota</taxon>
        <taxon>Metazoa</taxon>
        <taxon>Ecdysozoa</taxon>
        <taxon>Nematoda</taxon>
        <taxon>Chromadorea</taxon>
        <taxon>Rhabditida</taxon>
        <taxon>Tylenchina</taxon>
        <taxon>Tylenchomorpha</taxon>
        <taxon>Tylenchoidea</taxon>
        <taxon>Meloidogynidae</taxon>
        <taxon>Meloidogyninae</taxon>
        <taxon>Meloidogyne</taxon>
    </lineage>
</organism>
<dbReference type="PANTHER" id="PTHR45793:SF5">
    <property type="entry name" value="HOMEOTIC PROTEIN OCELLILESS"/>
    <property type="match status" value="1"/>
</dbReference>
<protein>
    <recommendedName>
        <fullName evidence="9">Homeobox domain-containing protein</fullName>
    </recommendedName>
</protein>
<dbReference type="SMART" id="SM00389">
    <property type="entry name" value="HOX"/>
    <property type="match status" value="1"/>
</dbReference>
<dbReference type="InterPro" id="IPR009057">
    <property type="entry name" value="Homeodomain-like_sf"/>
</dbReference>
<evidence type="ECO:0000256" key="4">
    <source>
        <dbReference type="ARBA" id="ARBA00023155"/>
    </source>
</evidence>
<dbReference type="PROSITE" id="PS50071">
    <property type="entry name" value="HOMEOBOX_2"/>
    <property type="match status" value="1"/>
</dbReference>
<evidence type="ECO:0000256" key="3">
    <source>
        <dbReference type="ARBA" id="ARBA00023125"/>
    </source>
</evidence>
<keyword evidence="2" id="KW-0217">Developmental protein</keyword>
<dbReference type="GO" id="GO:0000981">
    <property type="term" value="F:DNA-binding transcription factor activity, RNA polymerase II-specific"/>
    <property type="evidence" value="ECO:0007669"/>
    <property type="project" value="InterPro"/>
</dbReference>
<keyword evidence="3 6" id="KW-0238">DNA-binding</keyword>
<dbReference type="GO" id="GO:0000978">
    <property type="term" value="F:RNA polymerase II cis-regulatory region sequence-specific DNA binding"/>
    <property type="evidence" value="ECO:0007669"/>
    <property type="project" value="TreeGrafter"/>
</dbReference>
<comment type="subcellular location">
    <subcellularLocation>
        <location evidence="1 6 7">Nucleus</location>
    </subcellularLocation>
</comment>
<sequence>MVDTENHSNKNNNFNSPPNNNPNNSLLYSSPIPSTSSFPPFYSSSIPSSSSTNPFNNYFSSPSSTSQYSFGNQQFNNQNYSNNNSINFAAAAFAAVINGTNSINGANNICGNSGTPNTSAGGPILANFEYNRKGRRERTSYNKNQLDILEAQFQLGQYPDVAIREDLAAKINLPESRIQVWFKNRRAKFRQLKKNHEAIMKMASAIPPQTTSSTITSPHPQPPQINNLIPFIYSTNQNIKNENKNNSSGRIESPPPAEPTIIKKEPIKTETKTNLEAETNLINQQTPHHFTTRSQQSLPDFCLTSDPQNSSTMASFATHFPRSFSTTMPGSMNGMFWGGTNGAYTDYANAGNNHLTGMDWFTNSQWPIYYPPYGNAYYQQNTALAESSVIEGSVKSSLKEQTDDC</sequence>
<feature type="domain" description="Homeobox" evidence="9">
    <location>
        <begin position="132"/>
        <end position="192"/>
    </location>
</feature>
<dbReference type="Gene3D" id="1.10.10.60">
    <property type="entry name" value="Homeodomain-like"/>
    <property type="match status" value="1"/>
</dbReference>
<evidence type="ECO:0000256" key="5">
    <source>
        <dbReference type="ARBA" id="ARBA00023242"/>
    </source>
</evidence>
<dbReference type="CDD" id="cd00086">
    <property type="entry name" value="homeodomain"/>
    <property type="match status" value="1"/>
</dbReference>
<keyword evidence="5 6" id="KW-0539">Nucleus</keyword>
<feature type="compositionally biased region" description="Low complexity" evidence="8">
    <location>
        <begin position="9"/>
        <end position="30"/>
    </location>
</feature>
<evidence type="ECO:0000313" key="10">
    <source>
        <dbReference type="EMBL" id="CAD2203138.1"/>
    </source>
</evidence>